<dbReference type="Proteomes" id="UP000019149">
    <property type="component" value="Unassembled WGS sequence"/>
</dbReference>
<dbReference type="STRING" id="6210.W6U6X1"/>
<feature type="region of interest" description="Disordered" evidence="1">
    <location>
        <begin position="581"/>
        <end position="612"/>
    </location>
</feature>
<keyword evidence="2" id="KW-1133">Transmembrane helix</keyword>
<feature type="transmembrane region" description="Helical" evidence="2">
    <location>
        <begin position="9"/>
        <end position="27"/>
    </location>
</feature>
<evidence type="ECO:0000256" key="1">
    <source>
        <dbReference type="SAM" id="MobiDB-lite"/>
    </source>
</evidence>
<dbReference type="OrthoDB" id="1580043at2759"/>
<reference evidence="3 4" key="1">
    <citation type="journal article" date="2013" name="Nat. Genet.">
        <title>The genome of the hydatid tapeworm Echinococcus granulosus.</title>
        <authorList>
            <person name="Zheng H."/>
            <person name="Zhang W."/>
            <person name="Zhang L."/>
            <person name="Zhang Z."/>
            <person name="Li J."/>
            <person name="Lu G."/>
            <person name="Zhu Y."/>
            <person name="Wang Y."/>
            <person name="Huang Y."/>
            <person name="Liu J."/>
            <person name="Kang H."/>
            <person name="Chen J."/>
            <person name="Wang L."/>
            <person name="Chen A."/>
            <person name="Yu S."/>
            <person name="Gao Z."/>
            <person name="Jin L."/>
            <person name="Gu W."/>
            <person name="Wang Z."/>
            <person name="Zhao L."/>
            <person name="Shi B."/>
            <person name="Wen H."/>
            <person name="Lin R."/>
            <person name="Jones M.K."/>
            <person name="Brejova B."/>
            <person name="Vinar T."/>
            <person name="Zhao G."/>
            <person name="McManus D.P."/>
            <person name="Chen Z."/>
            <person name="Zhou Y."/>
            <person name="Wang S."/>
        </authorList>
    </citation>
    <scope>NUCLEOTIDE SEQUENCE [LARGE SCALE GENOMIC DNA]</scope>
</reference>
<gene>
    <name evidence="3" type="ORF">EGR_08210</name>
</gene>
<dbReference type="InterPro" id="IPR008657">
    <property type="entry name" value="JTB"/>
</dbReference>
<evidence type="ECO:0000256" key="2">
    <source>
        <dbReference type="SAM" id="Phobius"/>
    </source>
</evidence>
<dbReference type="Pfam" id="PF05439">
    <property type="entry name" value="JTB"/>
    <property type="match status" value="1"/>
</dbReference>
<comment type="caution">
    <text evidence="3">The sequence shown here is derived from an EMBL/GenBank/DDBJ whole genome shotgun (WGS) entry which is preliminary data.</text>
</comment>
<dbReference type="OMA" id="STHHACL"/>
<feature type="transmembrane region" description="Helical" evidence="2">
    <location>
        <begin position="126"/>
        <end position="144"/>
    </location>
</feature>
<dbReference type="GeneID" id="36343925"/>
<organism evidence="3 4">
    <name type="scientific">Echinococcus granulosus</name>
    <name type="common">Hydatid tapeworm</name>
    <dbReference type="NCBI Taxonomy" id="6210"/>
    <lineage>
        <taxon>Eukaryota</taxon>
        <taxon>Metazoa</taxon>
        <taxon>Spiralia</taxon>
        <taxon>Lophotrochozoa</taxon>
        <taxon>Platyhelminthes</taxon>
        <taxon>Cestoda</taxon>
        <taxon>Eucestoda</taxon>
        <taxon>Cyclophyllidea</taxon>
        <taxon>Taeniidae</taxon>
        <taxon>Echinococcus</taxon>
        <taxon>Echinococcus granulosus group</taxon>
    </lineage>
</organism>
<keyword evidence="2" id="KW-0812">Transmembrane</keyword>
<accession>W6U6X1</accession>
<feature type="transmembrane region" description="Helical" evidence="2">
    <location>
        <begin position="375"/>
        <end position="403"/>
    </location>
</feature>
<dbReference type="CTD" id="36343925"/>
<feature type="transmembrane region" description="Helical" evidence="2">
    <location>
        <begin position="468"/>
        <end position="488"/>
    </location>
</feature>
<feature type="transmembrane region" description="Helical" evidence="2">
    <location>
        <begin position="308"/>
        <end position="332"/>
    </location>
</feature>
<keyword evidence="4" id="KW-1185">Reference proteome</keyword>
<dbReference type="AlphaFoldDB" id="W6U6X1"/>
<evidence type="ECO:0000313" key="4">
    <source>
        <dbReference type="Proteomes" id="UP000019149"/>
    </source>
</evidence>
<dbReference type="RefSeq" id="XP_024348169.1">
    <property type="nucleotide sequence ID" value="XM_024497459.1"/>
</dbReference>
<protein>
    <submittedName>
        <fullName evidence="3">Uncharacterized protein</fullName>
    </submittedName>
</protein>
<proteinExistence type="predicted"/>
<sequence>MIECCTKRILTIALVVLVVVASIIFFIEESVSSALRPLRPTFDTANPCTDNQSFYYLTSCQLCNQVDMKSDPACGGTGYRVQVVCNAIKPKGNDKNAHKMADSNTPKWVACDPKTFSDLQAERRSFVIFEAFIGCCGLASYIFVRRQHRRLDQRLVDRATSFLMLDLTDDECCALALSFFFCFLVYAGGQLLKKCLLFIYQKSNANATQTEQSRAKYFRESIHVAFQDGVAAFQACACSLENAIARVTLGNMAVLASITIHNLLMLKYAWRDALGSTCNVFYRQVNDNYYYWISVYSQRYYLMNQTDLLGVCLSWCLQLLGALFALYISYFWWGLRLSTHHACLHGQRLLLQHYHEDHDDGDEFNDSIGDLHVPLLVGIGVEAGVAFMDVVLAGGLPALLNLWKRHHLERRQEDWWTLEFVVFSVRQAVCIYFVHLGLPLTGAYANGVNAVIQTWGLGRASNPLHHLLVYWFSPLLGVWGGIFTLKVLQNSAFMLTQHPPSSVGLFDLHEANLAATINTSISSSPSDETTPSVHLTSSYKISGEGLQLAAVCASPKIFRSKSLTRQRPERIAWRRSSGCRLLPQSSRDSQPDMASSSSSTGFLDTAGLGDSQQSCRRCPIRNQLEGEEEEGVTEFIGGLRRRRNRSFHTCT</sequence>
<name>W6U6X1_ECHGR</name>
<dbReference type="GO" id="GO:0016020">
    <property type="term" value="C:membrane"/>
    <property type="evidence" value="ECO:0007669"/>
    <property type="project" value="InterPro"/>
</dbReference>
<feature type="compositionally biased region" description="Low complexity" evidence="1">
    <location>
        <begin position="585"/>
        <end position="599"/>
    </location>
</feature>
<dbReference type="KEGG" id="egl:EGR_08210"/>
<dbReference type="EMBL" id="APAU02000098">
    <property type="protein sequence ID" value="EUB56973.1"/>
    <property type="molecule type" value="Genomic_DNA"/>
</dbReference>
<keyword evidence="2" id="KW-0472">Membrane</keyword>
<evidence type="ECO:0000313" key="3">
    <source>
        <dbReference type="EMBL" id="EUB56973.1"/>
    </source>
</evidence>